<organism evidence="1">
    <name type="scientific">uncultured Desulfobacteraceae bacterium</name>
    <dbReference type="NCBI Taxonomy" id="218296"/>
    <lineage>
        <taxon>Bacteria</taxon>
        <taxon>Pseudomonadati</taxon>
        <taxon>Thermodesulfobacteriota</taxon>
        <taxon>Desulfobacteria</taxon>
        <taxon>Desulfobacterales</taxon>
        <taxon>Desulfobacteraceae</taxon>
        <taxon>environmental samples</taxon>
    </lineage>
</organism>
<evidence type="ECO:0000313" key="1">
    <source>
        <dbReference type="EMBL" id="VEN74076.1"/>
    </source>
</evidence>
<proteinExistence type="predicted"/>
<accession>A0A484HKH2</accession>
<protein>
    <submittedName>
        <fullName evidence="1">Uncharacterized protein</fullName>
    </submittedName>
</protein>
<name>A0A484HKH2_9BACT</name>
<gene>
    <name evidence="1" type="ORF">EPICR_30006</name>
</gene>
<sequence length="74" mass="8381">MGEDLSPFNSKKLNSACDEFKHKLLNEEESLKIFKLAQNIFESSGIELDKKQYKSEGETDLIIKAFRTKIGAGQ</sequence>
<reference evidence="1" key="1">
    <citation type="submission" date="2019-01" db="EMBL/GenBank/DDBJ databases">
        <authorList>
            <consortium name="Genoscope - CEA"/>
            <person name="William W."/>
        </authorList>
    </citation>
    <scope>NUCLEOTIDE SEQUENCE</scope>
    <source>
        <strain evidence="1">CR-1</strain>
    </source>
</reference>
<dbReference type="EMBL" id="CAACVI010000023">
    <property type="protein sequence ID" value="VEN74076.1"/>
    <property type="molecule type" value="Genomic_DNA"/>
</dbReference>
<dbReference type="AlphaFoldDB" id="A0A484HKH2"/>